<evidence type="ECO:0000256" key="3">
    <source>
        <dbReference type="ARBA" id="ARBA00007658"/>
    </source>
</evidence>
<dbReference type="GO" id="GO:0005783">
    <property type="term" value="C:endoplasmic reticulum"/>
    <property type="evidence" value="ECO:0007669"/>
    <property type="project" value="TreeGrafter"/>
</dbReference>
<evidence type="ECO:0000313" key="10">
    <source>
        <dbReference type="EMBL" id="VTJ69370.1"/>
    </source>
</evidence>
<reference evidence="10" key="1">
    <citation type="submission" date="2019-04" db="EMBL/GenBank/DDBJ databases">
        <authorList>
            <person name="Alioto T."/>
            <person name="Alioto T."/>
        </authorList>
    </citation>
    <scope>NUCLEOTIDE SEQUENCE [LARGE SCALE GENOMIC DNA]</scope>
</reference>
<evidence type="ECO:0000256" key="7">
    <source>
        <dbReference type="RuleBase" id="RU361193"/>
    </source>
</evidence>
<evidence type="ECO:0000256" key="1">
    <source>
        <dbReference type="ARBA" id="ARBA00001913"/>
    </source>
</evidence>
<gene>
    <name evidence="10" type="ORF">MONAX_5E047743</name>
</gene>
<comment type="cofactor">
    <cofactor evidence="1">
        <name>Ca(2+)</name>
        <dbReference type="ChEBI" id="CHEBI:29108"/>
    </cofactor>
</comment>
<dbReference type="GO" id="GO:0005975">
    <property type="term" value="P:carbohydrate metabolic process"/>
    <property type="evidence" value="ECO:0007669"/>
    <property type="project" value="InterPro"/>
</dbReference>
<evidence type="ECO:0000256" key="2">
    <source>
        <dbReference type="ARBA" id="ARBA00004922"/>
    </source>
</evidence>
<dbReference type="GO" id="GO:0005509">
    <property type="term" value="F:calcium ion binding"/>
    <property type="evidence" value="ECO:0007669"/>
    <property type="project" value="InterPro"/>
</dbReference>
<keyword evidence="11" id="KW-1185">Reference proteome</keyword>
<name>A0A5E4BJX9_MARMO</name>
<keyword evidence="4 7" id="KW-0378">Hydrolase</keyword>
<evidence type="ECO:0000256" key="6">
    <source>
        <dbReference type="ARBA" id="ARBA00023295"/>
    </source>
</evidence>
<dbReference type="InterPro" id="IPR036026">
    <property type="entry name" value="Seven-hairpin_glycosidases"/>
</dbReference>
<dbReference type="InterPro" id="IPR050749">
    <property type="entry name" value="Glycosyl_Hydrolase_47"/>
</dbReference>
<dbReference type="GO" id="GO:0070062">
    <property type="term" value="C:extracellular exosome"/>
    <property type="evidence" value="ECO:0007669"/>
    <property type="project" value="TreeGrafter"/>
</dbReference>
<dbReference type="GO" id="GO:0004571">
    <property type="term" value="F:mannosyl-oligosaccharide 1,2-alpha-mannosidase activity"/>
    <property type="evidence" value="ECO:0007669"/>
    <property type="project" value="InterPro"/>
</dbReference>
<dbReference type="PANTHER" id="PTHR11742:SF28">
    <property type="entry name" value="MANNOSYL-OLIGOSACCHARIDE 1,2-ALPHA-MANNOSIDASE IC"/>
    <property type="match status" value="1"/>
</dbReference>
<dbReference type="PRINTS" id="PR00747">
    <property type="entry name" value="GLYHDRLASE47"/>
</dbReference>
<dbReference type="Proteomes" id="UP000335636">
    <property type="component" value="Unassembled WGS sequence"/>
</dbReference>
<dbReference type="Gene3D" id="1.50.10.10">
    <property type="match status" value="1"/>
</dbReference>
<feature type="transmembrane region" description="Helical" evidence="9">
    <location>
        <begin position="23"/>
        <end position="43"/>
    </location>
</feature>
<keyword evidence="9" id="KW-0472">Membrane</keyword>
<comment type="caution">
    <text evidence="10">The sequence shown here is derived from an EMBL/GenBank/DDBJ whole genome shotgun (WGS) entry which is preliminary data.</text>
</comment>
<keyword evidence="6 7" id="KW-0326">Glycosidase</keyword>
<dbReference type="Pfam" id="PF01532">
    <property type="entry name" value="Glyco_hydro_47"/>
    <property type="match status" value="1"/>
</dbReference>
<keyword evidence="9" id="KW-0812">Transmembrane</keyword>
<dbReference type="SUPFAM" id="SSF48225">
    <property type="entry name" value="Seven-hairpin glycosidases"/>
    <property type="match status" value="1"/>
</dbReference>
<feature type="region of interest" description="Disordered" evidence="8">
    <location>
        <begin position="68"/>
        <end position="89"/>
    </location>
</feature>
<dbReference type="GO" id="GO:0000139">
    <property type="term" value="C:Golgi membrane"/>
    <property type="evidence" value="ECO:0007669"/>
    <property type="project" value="TreeGrafter"/>
</dbReference>
<evidence type="ECO:0000256" key="8">
    <source>
        <dbReference type="SAM" id="MobiDB-lite"/>
    </source>
</evidence>
<dbReference type="EMBL" id="CABDUW010000458">
    <property type="protein sequence ID" value="VTJ69370.1"/>
    <property type="molecule type" value="Genomic_DNA"/>
</dbReference>
<dbReference type="PANTHER" id="PTHR11742">
    <property type="entry name" value="MANNOSYL-OLIGOSACCHARIDE ALPHA-1,2-MANNOSIDASE-RELATED"/>
    <property type="match status" value="1"/>
</dbReference>
<evidence type="ECO:0000256" key="5">
    <source>
        <dbReference type="ARBA" id="ARBA00023157"/>
    </source>
</evidence>
<dbReference type="InterPro" id="IPR012341">
    <property type="entry name" value="6hp_glycosidase-like_sf"/>
</dbReference>
<evidence type="ECO:0000256" key="4">
    <source>
        <dbReference type="ARBA" id="ARBA00022801"/>
    </source>
</evidence>
<keyword evidence="9" id="KW-1133">Transmembrane helix</keyword>
<dbReference type="EC" id="3.2.1.-" evidence="7"/>
<dbReference type="InterPro" id="IPR001382">
    <property type="entry name" value="Glyco_hydro_47"/>
</dbReference>
<evidence type="ECO:0000313" key="11">
    <source>
        <dbReference type="Proteomes" id="UP000335636"/>
    </source>
</evidence>
<comment type="similarity">
    <text evidence="3 7">Belongs to the glycosyl hydrolase 47 family.</text>
</comment>
<comment type="pathway">
    <text evidence="2">Protein modification; protein glycosylation.</text>
</comment>
<accession>A0A5E4BJX9</accession>
<evidence type="ECO:0000256" key="9">
    <source>
        <dbReference type="SAM" id="Phobius"/>
    </source>
</evidence>
<dbReference type="AlphaFoldDB" id="A0A5E4BJX9"/>
<protein>
    <recommendedName>
        <fullName evidence="7">alpha-1,2-Mannosidase</fullName>
        <ecNumber evidence="7">3.2.1.-</ecNumber>
    </recommendedName>
</protein>
<organism evidence="10 11">
    <name type="scientific">Marmota monax</name>
    <name type="common">Woodchuck</name>
    <dbReference type="NCBI Taxonomy" id="9995"/>
    <lineage>
        <taxon>Eukaryota</taxon>
        <taxon>Metazoa</taxon>
        <taxon>Chordata</taxon>
        <taxon>Craniata</taxon>
        <taxon>Vertebrata</taxon>
        <taxon>Euteleostomi</taxon>
        <taxon>Mammalia</taxon>
        <taxon>Eutheria</taxon>
        <taxon>Euarchontoglires</taxon>
        <taxon>Glires</taxon>
        <taxon>Rodentia</taxon>
        <taxon>Sciuromorpha</taxon>
        <taxon>Sciuridae</taxon>
        <taxon>Xerinae</taxon>
        <taxon>Marmotini</taxon>
        <taxon>Marmota</taxon>
    </lineage>
</organism>
<sequence length="334" mass="37486">MLMRKVPGFVPASPWGLRLPQKFLFLLFLSGLVTLCFGALFLLPHSSRLKRLFLAPRAQKPGLELVAEVGGRSPPGKQEPPPNPALAEPALGARHNRVSPRRKEWMRRAQHLKEWIPRGRPTEEHIPTTASSSLLRFDFEAFQRRLRHPVLGTRAESTEPQSPVRAQREKIKEMTWRGGPAPLLTTALWAWYTASIRVHGFPAVDLPSTAPCDPPSSPENWVLLSPTLQMRETRLGGGLNGATIIDSLDTLYLMELKEEFQEAKAWVENYFHLNVTGEASLFEVNIRYIGGLLSAFYLTGEEVFRSKAIQLGEKLLPAFNTPTGIPKSVVNFKR</sequence>
<proteinExistence type="inferred from homology"/>
<keyword evidence="5" id="KW-1015">Disulfide bond</keyword>